<evidence type="ECO:0000256" key="1">
    <source>
        <dbReference type="SAM" id="MobiDB-lite"/>
    </source>
</evidence>
<dbReference type="InterPro" id="IPR048493">
    <property type="entry name" value="DUF1980_N"/>
</dbReference>
<feature type="compositionally biased region" description="Polar residues" evidence="1">
    <location>
        <begin position="167"/>
        <end position="183"/>
    </location>
</feature>
<evidence type="ECO:0000256" key="2">
    <source>
        <dbReference type="SAM" id="Phobius"/>
    </source>
</evidence>
<gene>
    <name evidence="5" type="ORF">ACFPYJ_14195</name>
</gene>
<feature type="transmembrane region" description="Helical" evidence="2">
    <location>
        <begin position="47"/>
        <end position="67"/>
    </location>
</feature>
<dbReference type="InterPro" id="IPR052955">
    <property type="entry name" value="UPF0703_membrane_permease"/>
</dbReference>
<feature type="compositionally biased region" description="Low complexity" evidence="1">
    <location>
        <begin position="151"/>
        <end position="164"/>
    </location>
</feature>
<protein>
    <submittedName>
        <fullName evidence="5">TIGR03943 family putative permease subunit</fullName>
    </submittedName>
</protein>
<dbReference type="Pfam" id="PF21537">
    <property type="entry name" value="DUF1980_C"/>
    <property type="match status" value="1"/>
</dbReference>
<organism evidence="5 6">
    <name type="scientific">Paenibacillus solisilvae</name>
    <dbReference type="NCBI Taxonomy" id="2486751"/>
    <lineage>
        <taxon>Bacteria</taxon>
        <taxon>Bacillati</taxon>
        <taxon>Bacillota</taxon>
        <taxon>Bacilli</taxon>
        <taxon>Bacillales</taxon>
        <taxon>Paenibacillaceae</taxon>
        <taxon>Paenibacillus</taxon>
    </lineage>
</organism>
<dbReference type="PANTHER" id="PTHR40047">
    <property type="entry name" value="UPF0703 PROTEIN YCGQ"/>
    <property type="match status" value="1"/>
</dbReference>
<feature type="transmembrane region" description="Helical" evidence="2">
    <location>
        <begin position="87"/>
        <end position="106"/>
    </location>
</feature>
<evidence type="ECO:0000259" key="3">
    <source>
        <dbReference type="Pfam" id="PF09323"/>
    </source>
</evidence>
<evidence type="ECO:0000259" key="4">
    <source>
        <dbReference type="Pfam" id="PF21537"/>
    </source>
</evidence>
<reference evidence="6" key="1">
    <citation type="journal article" date="2019" name="Int. J. Syst. Evol. Microbiol.">
        <title>The Global Catalogue of Microorganisms (GCM) 10K type strain sequencing project: providing services to taxonomists for standard genome sequencing and annotation.</title>
        <authorList>
            <consortium name="The Broad Institute Genomics Platform"/>
            <consortium name="The Broad Institute Genome Sequencing Center for Infectious Disease"/>
            <person name="Wu L."/>
            <person name="Ma J."/>
        </authorList>
    </citation>
    <scope>NUCLEOTIDE SEQUENCE [LARGE SCALE GENOMIC DNA]</scope>
    <source>
        <strain evidence="6">CGMCC 1.3240</strain>
    </source>
</reference>
<dbReference type="NCBIfam" id="TIGR03943">
    <property type="entry name" value="TIGR03943 family putative permease subunit"/>
    <property type="match status" value="1"/>
</dbReference>
<dbReference type="InterPro" id="IPR015402">
    <property type="entry name" value="DUF1980"/>
</dbReference>
<sequence>MREEEERSYTPHYILRAAIMLGMTYLIVHLVKTDRLLYYIAPRMMPFVKIAALLLFIVAVYQIYMVVRMKPDGEDCGCDHVPPRSVLLNMVIYSMFLLPLLLGFFLPDTVMGSDVAAIKGMNLSADEMIKASSSEPVSAKAAAAQPPAAQAPAAQAPAAQAPAAEDQASNQSTDSGSVSTKSGSAKLPSEDAKLQKLFPADEYTEDYAKLGMKLYRKDTITIKEVGFMELLTAVDLYKDNFAGKKMVISGFIYREDDMAPNQFAVSRLAMQCCSADASPYGVMVESSRSKDFPKDTWVTVTGTIGKTTYNKNTIMKLDAVKIEKIKASKTPYVYPYFDDFSNLIK</sequence>
<comment type="caution">
    <text evidence="5">The sequence shown here is derived from an EMBL/GenBank/DDBJ whole genome shotgun (WGS) entry which is preliminary data.</text>
</comment>
<dbReference type="RefSeq" id="WP_379188807.1">
    <property type="nucleotide sequence ID" value="NZ_JBHSOW010000047.1"/>
</dbReference>
<accession>A0ABW0VZR5</accession>
<keyword evidence="2" id="KW-0812">Transmembrane</keyword>
<evidence type="ECO:0000313" key="5">
    <source>
        <dbReference type="EMBL" id="MFC5650259.1"/>
    </source>
</evidence>
<dbReference type="InterPro" id="IPR048447">
    <property type="entry name" value="DUF1980_C"/>
</dbReference>
<evidence type="ECO:0000313" key="6">
    <source>
        <dbReference type="Proteomes" id="UP001596047"/>
    </source>
</evidence>
<dbReference type="Pfam" id="PF09323">
    <property type="entry name" value="DUF1980"/>
    <property type="match status" value="1"/>
</dbReference>
<dbReference type="Proteomes" id="UP001596047">
    <property type="component" value="Unassembled WGS sequence"/>
</dbReference>
<feature type="region of interest" description="Disordered" evidence="1">
    <location>
        <begin position="151"/>
        <end position="187"/>
    </location>
</feature>
<dbReference type="EMBL" id="JBHSOW010000047">
    <property type="protein sequence ID" value="MFC5650259.1"/>
    <property type="molecule type" value="Genomic_DNA"/>
</dbReference>
<feature type="domain" description="DUF1980" evidence="3">
    <location>
        <begin position="15"/>
        <end position="122"/>
    </location>
</feature>
<feature type="transmembrane region" description="Helical" evidence="2">
    <location>
        <begin position="13"/>
        <end position="31"/>
    </location>
</feature>
<name>A0ABW0VZR5_9BACL</name>
<keyword evidence="2" id="KW-1133">Transmembrane helix</keyword>
<proteinExistence type="predicted"/>
<dbReference type="PANTHER" id="PTHR40047:SF1">
    <property type="entry name" value="UPF0703 PROTEIN YCGQ"/>
    <property type="match status" value="1"/>
</dbReference>
<keyword evidence="2" id="KW-0472">Membrane</keyword>
<feature type="domain" description="DUF1980" evidence="4">
    <location>
        <begin position="199"/>
        <end position="335"/>
    </location>
</feature>
<keyword evidence="6" id="KW-1185">Reference proteome</keyword>